<dbReference type="CDD" id="cd18008">
    <property type="entry name" value="DEXDc_SHPRH-like"/>
    <property type="match status" value="1"/>
</dbReference>
<feature type="domain" description="Helicase ATP-binding" evidence="13">
    <location>
        <begin position="332"/>
        <end position="506"/>
    </location>
</feature>
<dbReference type="GO" id="GO:0006289">
    <property type="term" value="P:nucleotide-excision repair"/>
    <property type="evidence" value="ECO:0007669"/>
    <property type="project" value="TreeGrafter"/>
</dbReference>
<evidence type="ECO:0000256" key="5">
    <source>
        <dbReference type="ARBA" id="ARBA00022771"/>
    </source>
</evidence>
<keyword evidence="6" id="KW-0378">Hydrolase</keyword>
<dbReference type="Proteomes" id="UP001217417">
    <property type="component" value="Unassembled WGS sequence"/>
</dbReference>
<dbReference type="PANTHER" id="PTHR45626">
    <property type="entry name" value="TRANSCRIPTION TERMINATION FACTOR 2-RELATED"/>
    <property type="match status" value="1"/>
</dbReference>
<dbReference type="FunFam" id="3.40.50.300:FF:001864">
    <property type="entry name" value="DNA repair protein RAD16"/>
    <property type="match status" value="1"/>
</dbReference>
<dbReference type="InterPro" id="IPR002464">
    <property type="entry name" value="DNA/RNA_helicase_DEAH_CS"/>
</dbReference>
<dbReference type="GO" id="GO:0008270">
    <property type="term" value="F:zinc ion binding"/>
    <property type="evidence" value="ECO:0007669"/>
    <property type="project" value="UniProtKB-KW"/>
</dbReference>
<dbReference type="Pfam" id="PF00097">
    <property type="entry name" value="zf-C3HC4"/>
    <property type="match status" value="1"/>
</dbReference>
<dbReference type="SMART" id="SM00487">
    <property type="entry name" value="DEXDc"/>
    <property type="match status" value="1"/>
</dbReference>
<dbReference type="GeneID" id="80886210"/>
<reference evidence="15" key="1">
    <citation type="submission" date="2023-03" db="EMBL/GenBank/DDBJ databases">
        <title>Near-Complete genome sequence of Lipomyces tetrasporous NRRL Y-64009, an oleaginous yeast capable of growing on lignocellulosic hydrolysates.</title>
        <authorList>
            <consortium name="Lawrence Berkeley National Laboratory"/>
            <person name="Jagtap S.S."/>
            <person name="Liu J.-J."/>
            <person name="Walukiewicz H.E."/>
            <person name="Pangilinan J."/>
            <person name="Lipzen A."/>
            <person name="Ahrendt S."/>
            <person name="Koriabine M."/>
            <person name="Cobaugh K."/>
            <person name="Salamov A."/>
            <person name="Yoshinaga Y."/>
            <person name="Ng V."/>
            <person name="Daum C."/>
            <person name="Grigoriev I.V."/>
            <person name="Slininger P.J."/>
            <person name="Dien B.S."/>
            <person name="Jin Y.-S."/>
            <person name="Rao C.V."/>
        </authorList>
    </citation>
    <scope>NUCLEOTIDE SEQUENCE</scope>
    <source>
        <strain evidence="15">NRRL Y-64009</strain>
    </source>
</reference>
<keyword evidence="8" id="KW-0862">Zinc</keyword>
<evidence type="ECO:0000256" key="11">
    <source>
        <dbReference type="SAM" id="MobiDB-lite"/>
    </source>
</evidence>
<evidence type="ECO:0000259" key="14">
    <source>
        <dbReference type="PROSITE" id="PS51194"/>
    </source>
</evidence>
<evidence type="ECO:0000256" key="3">
    <source>
        <dbReference type="ARBA" id="ARBA00022723"/>
    </source>
</evidence>
<feature type="compositionally biased region" description="Low complexity" evidence="11">
    <location>
        <begin position="191"/>
        <end position="211"/>
    </location>
</feature>
<dbReference type="InterPro" id="IPR038718">
    <property type="entry name" value="SNF2-like_sf"/>
</dbReference>
<dbReference type="InterPro" id="IPR050628">
    <property type="entry name" value="SNF2_RAD54_helicase_TF"/>
</dbReference>
<feature type="compositionally biased region" description="Acidic residues" evidence="11">
    <location>
        <begin position="110"/>
        <end position="131"/>
    </location>
</feature>
<feature type="compositionally biased region" description="Basic residues" evidence="11">
    <location>
        <begin position="261"/>
        <end position="270"/>
    </location>
</feature>
<dbReference type="GO" id="GO:0016787">
    <property type="term" value="F:hydrolase activity"/>
    <property type="evidence" value="ECO:0007669"/>
    <property type="project" value="UniProtKB-KW"/>
</dbReference>
<dbReference type="InterPro" id="IPR001650">
    <property type="entry name" value="Helicase_C-like"/>
</dbReference>
<organism evidence="15 16">
    <name type="scientific">Lipomyces tetrasporus</name>
    <dbReference type="NCBI Taxonomy" id="54092"/>
    <lineage>
        <taxon>Eukaryota</taxon>
        <taxon>Fungi</taxon>
        <taxon>Dikarya</taxon>
        <taxon>Ascomycota</taxon>
        <taxon>Saccharomycotina</taxon>
        <taxon>Lipomycetes</taxon>
        <taxon>Lipomycetales</taxon>
        <taxon>Lipomycetaceae</taxon>
        <taxon>Lipomyces</taxon>
    </lineage>
</organism>
<dbReference type="PROSITE" id="PS51192">
    <property type="entry name" value="HELICASE_ATP_BIND_1"/>
    <property type="match status" value="1"/>
</dbReference>
<dbReference type="RefSeq" id="XP_056040254.1">
    <property type="nucleotide sequence ID" value="XM_056191044.1"/>
</dbReference>
<feature type="compositionally biased region" description="Acidic residues" evidence="11">
    <location>
        <begin position="221"/>
        <end position="252"/>
    </location>
</feature>
<dbReference type="InterPro" id="IPR018957">
    <property type="entry name" value="Znf_C3HC4_RING-type"/>
</dbReference>
<dbReference type="SUPFAM" id="SSF52540">
    <property type="entry name" value="P-loop containing nucleoside triphosphate hydrolases"/>
    <property type="match status" value="2"/>
</dbReference>
<dbReference type="InterPro" id="IPR017907">
    <property type="entry name" value="Znf_RING_CS"/>
</dbReference>
<feature type="compositionally biased region" description="Low complexity" evidence="11">
    <location>
        <begin position="13"/>
        <end position="30"/>
    </location>
</feature>
<dbReference type="GO" id="GO:0005634">
    <property type="term" value="C:nucleus"/>
    <property type="evidence" value="ECO:0007669"/>
    <property type="project" value="UniProtKB-SubCell"/>
</dbReference>
<dbReference type="SMART" id="SM00490">
    <property type="entry name" value="HELICc"/>
    <property type="match status" value="1"/>
</dbReference>
<dbReference type="PROSITE" id="PS00690">
    <property type="entry name" value="DEAH_ATP_HELICASE"/>
    <property type="match status" value="1"/>
</dbReference>
<comment type="similarity">
    <text evidence="2">Belongs to the SNF2/RAD54 helicase family.</text>
</comment>
<proteinExistence type="inferred from homology"/>
<dbReference type="CDD" id="cd16567">
    <property type="entry name" value="RING-HC_RAD16-like"/>
    <property type="match status" value="1"/>
</dbReference>
<evidence type="ECO:0000256" key="4">
    <source>
        <dbReference type="ARBA" id="ARBA00022741"/>
    </source>
</evidence>
<keyword evidence="9" id="KW-0067">ATP-binding</keyword>
<dbReference type="Gene3D" id="3.40.50.300">
    <property type="entry name" value="P-loop containing nucleotide triphosphate hydrolases"/>
    <property type="match status" value="1"/>
</dbReference>
<dbReference type="GO" id="GO:0004386">
    <property type="term" value="F:helicase activity"/>
    <property type="evidence" value="ECO:0007669"/>
    <property type="project" value="UniProtKB-KW"/>
</dbReference>
<dbReference type="EMBL" id="JARPMG010000013">
    <property type="protein sequence ID" value="KAJ8096804.1"/>
    <property type="molecule type" value="Genomic_DNA"/>
</dbReference>
<evidence type="ECO:0000256" key="10">
    <source>
        <dbReference type="PROSITE-ProRule" id="PRU00175"/>
    </source>
</evidence>
<dbReference type="PROSITE" id="PS00518">
    <property type="entry name" value="ZF_RING_1"/>
    <property type="match status" value="1"/>
</dbReference>
<sequence length="924" mass="104489">MPGRNYVPPKQVLSLSSSPQSGSTTPSLSAGRRRSARIAATESSPYVSRAYKDESGNVIAVGDSEGSSFDEISDSRYNSNKPNGKRKASETIKATPSRIDKGKQKAVETSDGEELSELSDAEFQDQDESDFEGGFVKSDSDESALLAKVSAPKRRRVTHASVRKQLKNPAKNSKEKSNLNKGNGDLDSDSEVVLAESSSSVSRRKSNSSSTKKARLLTVTDLEDDDEEDDDFEDEEDESELSELEDSSEDDTATVTAPAPRPRRLQRRGGRSALSYNESTRRALYENHPHLKTVFQELHDTPKREVKQAAQPEELTITLLPFQREGLHWLVAQESSKYKGGILADEMGMGKTIQTIALLLSEPRGKPNLVVVPTVAIMQWRTEIESNTAGKLTTSIYHGATRVEDPKKLKQFDVIITSYSVLESVYRKEHAGFRRSDGVYKARSALHAIKYHRVILDEAHNIKDRQCNTAKAAFALNTERRLCLSGTPLQNRIGELYSLIRFLRIEPYCNYFCKKCDCSSLDWMFSDKRTCDMCGHKPMQHANWFNAELLKPIQSAPSQAERDQAMVKLHSILKHVLLRRTKVERADDLGLPPRIVDIRRDRFNEEEDDLYRSIFSDSKRRFNSYVAQGVVLNNYANIFTLITRMRQMADHPDLVLRRHGSGEADTMLVCKLCDDEAQEAIRAKCHHVFCRLCIKEYVEGFDTEDTNETLECPVCHVALVIDLTAPALEVDEATLKKGSIVNRINMANWRSSTKIEALVEELYKLRSDRQTIKSIVFSQFTSMLDLVEWRLRRAGFQTVKLQGNMTPTQRDNSIQYFMNTPSVEVFLVSLKAGGVALNLCEASQVFLLDPWWNPSVEWQSGDRVHRIGQHRPVRITRLIIEDSIESRIIELQEKKANMIKATIEQDDSAMNRLTPADLEFLFMN</sequence>
<feature type="region of interest" description="Disordered" evidence="11">
    <location>
        <begin position="1"/>
        <end position="279"/>
    </location>
</feature>
<evidence type="ECO:0000313" key="15">
    <source>
        <dbReference type="EMBL" id="KAJ8096804.1"/>
    </source>
</evidence>
<dbReference type="InterPro" id="IPR027417">
    <property type="entry name" value="P-loop_NTPase"/>
</dbReference>
<dbReference type="Gene3D" id="3.30.40.10">
    <property type="entry name" value="Zinc/RING finger domain, C3HC4 (zinc finger)"/>
    <property type="match status" value="1"/>
</dbReference>
<evidence type="ECO:0000256" key="9">
    <source>
        <dbReference type="ARBA" id="ARBA00022840"/>
    </source>
</evidence>
<dbReference type="InterPro" id="IPR014001">
    <property type="entry name" value="Helicase_ATP-bd"/>
</dbReference>
<keyword evidence="16" id="KW-1185">Reference proteome</keyword>
<evidence type="ECO:0000313" key="16">
    <source>
        <dbReference type="Proteomes" id="UP001217417"/>
    </source>
</evidence>
<comment type="subcellular location">
    <subcellularLocation>
        <location evidence="1">Nucleus</location>
    </subcellularLocation>
</comment>
<evidence type="ECO:0000256" key="2">
    <source>
        <dbReference type="ARBA" id="ARBA00007025"/>
    </source>
</evidence>
<evidence type="ECO:0000256" key="8">
    <source>
        <dbReference type="ARBA" id="ARBA00022833"/>
    </source>
</evidence>
<protein>
    <submittedName>
        <fullName evidence="15">SNF2 family N-terminal domain-containing protein</fullName>
    </submittedName>
</protein>
<dbReference type="PROSITE" id="PS51194">
    <property type="entry name" value="HELICASE_CTER"/>
    <property type="match status" value="1"/>
</dbReference>
<comment type="caution">
    <text evidence="15">The sequence shown here is derived from an EMBL/GenBank/DDBJ whole genome shotgun (WGS) entry which is preliminary data.</text>
</comment>
<name>A0AAD7VPT3_9ASCO</name>
<feature type="compositionally biased region" description="Basic and acidic residues" evidence="11">
    <location>
        <begin position="98"/>
        <end position="108"/>
    </location>
</feature>
<dbReference type="GO" id="GO:0008094">
    <property type="term" value="F:ATP-dependent activity, acting on DNA"/>
    <property type="evidence" value="ECO:0007669"/>
    <property type="project" value="TreeGrafter"/>
</dbReference>
<dbReference type="SMART" id="SM00184">
    <property type="entry name" value="RING"/>
    <property type="match status" value="1"/>
</dbReference>
<dbReference type="AlphaFoldDB" id="A0AAD7VPT3"/>
<dbReference type="PANTHER" id="PTHR45626:SF12">
    <property type="entry name" value="DNA REPAIR PROTEIN RAD16"/>
    <property type="match status" value="1"/>
</dbReference>
<dbReference type="InterPro" id="IPR001841">
    <property type="entry name" value="Znf_RING"/>
</dbReference>
<dbReference type="Pfam" id="PF00271">
    <property type="entry name" value="Helicase_C"/>
    <property type="match status" value="1"/>
</dbReference>
<feature type="compositionally biased region" description="Basic residues" evidence="11">
    <location>
        <begin position="151"/>
        <end position="166"/>
    </location>
</feature>
<feature type="domain" description="RING-type" evidence="12">
    <location>
        <begin position="670"/>
        <end position="716"/>
    </location>
</feature>
<dbReference type="CDD" id="cd18793">
    <property type="entry name" value="SF2_C_SNF"/>
    <property type="match status" value="1"/>
</dbReference>
<accession>A0AAD7VPT3</accession>
<dbReference type="GO" id="GO:0005524">
    <property type="term" value="F:ATP binding"/>
    <property type="evidence" value="ECO:0007669"/>
    <property type="project" value="UniProtKB-KW"/>
</dbReference>
<evidence type="ECO:0000259" key="12">
    <source>
        <dbReference type="PROSITE" id="PS50089"/>
    </source>
</evidence>
<dbReference type="InterPro" id="IPR000330">
    <property type="entry name" value="SNF2_N"/>
</dbReference>
<keyword evidence="5 10" id="KW-0863">Zinc-finger</keyword>
<dbReference type="InterPro" id="IPR013083">
    <property type="entry name" value="Znf_RING/FYVE/PHD"/>
</dbReference>
<dbReference type="SUPFAM" id="SSF57850">
    <property type="entry name" value="RING/U-box"/>
    <property type="match status" value="1"/>
</dbReference>
<evidence type="ECO:0000256" key="7">
    <source>
        <dbReference type="ARBA" id="ARBA00022806"/>
    </source>
</evidence>
<dbReference type="InterPro" id="IPR049730">
    <property type="entry name" value="SNF2/RAD54-like_C"/>
</dbReference>
<gene>
    <name evidence="15" type="ORF">POJ06DRAFT_44601</name>
</gene>
<dbReference type="PROSITE" id="PS50089">
    <property type="entry name" value="ZF_RING_2"/>
    <property type="match status" value="1"/>
</dbReference>
<dbReference type="Gene3D" id="3.40.50.10810">
    <property type="entry name" value="Tandem AAA-ATPase domain"/>
    <property type="match status" value="1"/>
</dbReference>
<keyword evidence="3" id="KW-0479">Metal-binding</keyword>
<evidence type="ECO:0000259" key="13">
    <source>
        <dbReference type="PROSITE" id="PS51192"/>
    </source>
</evidence>
<feature type="domain" description="Helicase C-terminal" evidence="14">
    <location>
        <begin position="757"/>
        <end position="914"/>
    </location>
</feature>
<evidence type="ECO:0000256" key="1">
    <source>
        <dbReference type="ARBA" id="ARBA00004123"/>
    </source>
</evidence>
<keyword evidence="7" id="KW-0347">Helicase</keyword>
<dbReference type="Pfam" id="PF00176">
    <property type="entry name" value="SNF2-rel_dom"/>
    <property type="match status" value="2"/>
</dbReference>
<evidence type="ECO:0000256" key="6">
    <source>
        <dbReference type="ARBA" id="ARBA00022801"/>
    </source>
</evidence>
<keyword evidence="4" id="KW-0547">Nucleotide-binding</keyword>